<dbReference type="Proteomes" id="UP001500503">
    <property type="component" value="Unassembled WGS sequence"/>
</dbReference>
<dbReference type="RefSeq" id="WP_345472429.1">
    <property type="nucleotide sequence ID" value="NZ_BAABHF010000046.1"/>
</dbReference>
<organism evidence="2 3">
    <name type="scientific">Actinoallomurus oryzae</name>
    <dbReference type="NCBI Taxonomy" id="502180"/>
    <lineage>
        <taxon>Bacteria</taxon>
        <taxon>Bacillati</taxon>
        <taxon>Actinomycetota</taxon>
        <taxon>Actinomycetes</taxon>
        <taxon>Streptosporangiales</taxon>
        <taxon>Thermomonosporaceae</taxon>
        <taxon>Actinoallomurus</taxon>
    </lineage>
</organism>
<dbReference type="InterPro" id="IPR036396">
    <property type="entry name" value="Cyt_P450_sf"/>
</dbReference>
<keyword evidence="3" id="KW-1185">Reference proteome</keyword>
<protein>
    <submittedName>
        <fullName evidence="2">Cytochrome P450</fullName>
    </submittedName>
</protein>
<comment type="caution">
    <text evidence="2">The sequence shown here is derived from an EMBL/GenBank/DDBJ whole genome shotgun (WGS) entry which is preliminary data.</text>
</comment>
<dbReference type="Pfam" id="PF00067">
    <property type="entry name" value="p450"/>
    <property type="match status" value="1"/>
</dbReference>
<dbReference type="PANTHER" id="PTHR24305">
    <property type="entry name" value="CYTOCHROME P450"/>
    <property type="match status" value="1"/>
</dbReference>
<name>A0ABP8QWL8_9ACTN</name>
<evidence type="ECO:0000313" key="3">
    <source>
        <dbReference type="Proteomes" id="UP001500503"/>
    </source>
</evidence>
<evidence type="ECO:0000256" key="1">
    <source>
        <dbReference type="ARBA" id="ARBA00010617"/>
    </source>
</evidence>
<gene>
    <name evidence="2" type="ORF">GCM10023191_076950</name>
</gene>
<dbReference type="CDD" id="cd00302">
    <property type="entry name" value="cytochrome_P450"/>
    <property type="match status" value="1"/>
</dbReference>
<dbReference type="EMBL" id="BAABHF010000046">
    <property type="protein sequence ID" value="GAA4511990.1"/>
    <property type="molecule type" value="Genomic_DNA"/>
</dbReference>
<dbReference type="Gene3D" id="1.10.630.10">
    <property type="entry name" value="Cytochrome P450"/>
    <property type="match status" value="1"/>
</dbReference>
<dbReference type="SUPFAM" id="SSF48264">
    <property type="entry name" value="Cytochrome P450"/>
    <property type="match status" value="1"/>
</dbReference>
<reference evidence="3" key="1">
    <citation type="journal article" date="2019" name="Int. J. Syst. Evol. Microbiol.">
        <title>The Global Catalogue of Microorganisms (GCM) 10K type strain sequencing project: providing services to taxonomists for standard genome sequencing and annotation.</title>
        <authorList>
            <consortium name="The Broad Institute Genomics Platform"/>
            <consortium name="The Broad Institute Genome Sequencing Center for Infectious Disease"/>
            <person name="Wu L."/>
            <person name="Ma J."/>
        </authorList>
    </citation>
    <scope>NUCLEOTIDE SEQUENCE [LARGE SCALE GENOMIC DNA]</scope>
    <source>
        <strain evidence="3">JCM 17933</strain>
    </source>
</reference>
<sequence>MLPLTLTVLAIVAVVASLPYWLPRIVVALRMWIFARINGDEGVPIPGRSVDVRHFTRVYSDPAADGRSRGARLSDLFWYWLAPGPEVHQEHLEPGERYEEVARTTRRILARPKPEVERLAAACAARTLDATRPGLVRLRDLMMPIWADLYYELVFGRPCPPEARDLIVGNADDVVTALKCCGLRHMDRRARLTAYLRERLEEIPHALPSSLSREERVFYLQGAFFNTAVVQMSEAMAHLLMAIAQHPEVQERLARDPGDDAYLDQVINESLRRYPLFGIAHRITSKDITVDERTTLPAGSVLCFDYPAFHTAGYEDPERFDPDRWRTLRVREANHIPFGVTANRPCPAKGVAPLTMRVVARETLRRFAVHSSAAHTRSLPNRGPCVLLPRTDDGARAGDRALRTRLALLRVRDRWEDVWRSMVQLGFGTYMVWDARRHAPAARYFAEATR</sequence>
<comment type="similarity">
    <text evidence="1">Belongs to the cytochrome P450 family.</text>
</comment>
<dbReference type="InterPro" id="IPR001128">
    <property type="entry name" value="Cyt_P450"/>
</dbReference>
<accession>A0ABP8QWL8</accession>
<proteinExistence type="inferred from homology"/>
<dbReference type="PANTHER" id="PTHR24305:SF166">
    <property type="entry name" value="CYTOCHROME P450 12A4, MITOCHONDRIAL-RELATED"/>
    <property type="match status" value="1"/>
</dbReference>
<evidence type="ECO:0000313" key="2">
    <source>
        <dbReference type="EMBL" id="GAA4511990.1"/>
    </source>
</evidence>
<dbReference type="InterPro" id="IPR050121">
    <property type="entry name" value="Cytochrome_P450_monoxygenase"/>
</dbReference>